<dbReference type="KEGG" id="mmav:RE476_05210"/>
<dbReference type="InterPro" id="IPR001173">
    <property type="entry name" value="Glyco_trans_2-like"/>
</dbReference>
<reference evidence="3" key="1">
    <citation type="submission" date="2023-08" db="EMBL/GenBank/DDBJ databases">
        <title>Methanolobus mangrovi sp. nov. and Methanolobus sediminis sp. nov, two novel methylotrophic methanogens isolated from mangrove sediments in China.</title>
        <authorList>
            <person name="Zhou J."/>
        </authorList>
    </citation>
    <scope>NUCLEOTIDE SEQUENCE</scope>
    <source>
        <strain evidence="3">FTZ2</strain>
    </source>
</reference>
<sequence>MNKIEVTIVVPTFNRANSISDTIESLCNQTYPHEKYEIIISDDSTTDETYKLVNQLIQEKDNNIRYIHANSITKGPANARNVGIENASGKLIGFTDDDCIVSNDWVKKAVDVFDMSTKDISGLYGKVTTIGNCKSRYRISREVSVENDDGSYVTPNVFYKKDVLLDVGCFDVTQRYLEDIELGWRVENVGEILFCPSLKVNHKILCLSIKDYISRLKVIEYWVMMHSKHPNHIGKGKYIHKRMQSMRPLYIVSSFIAILSLIYSAHYAYLIVGMTLLLYSFQYVFFDQKVQKYPKRLLKFPVVYIVDLMKLYYSTKGSIKYKYFMMY</sequence>
<keyword evidence="3" id="KW-0328">Glycosyltransferase</keyword>
<dbReference type="GO" id="GO:0016757">
    <property type="term" value="F:glycosyltransferase activity"/>
    <property type="evidence" value="ECO:0007669"/>
    <property type="project" value="UniProtKB-KW"/>
</dbReference>
<dbReference type="SUPFAM" id="SSF53448">
    <property type="entry name" value="Nucleotide-diphospho-sugar transferases"/>
    <property type="match status" value="1"/>
</dbReference>
<dbReference type="Proteomes" id="UP001183006">
    <property type="component" value="Chromosome"/>
</dbReference>
<dbReference type="InterPro" id="IPR050834">
    <property type="entry name" value="Glycosyltransf_2"/>
</dbReference>
<dbReference type="EMBL" id="CP133594">
    <property type="protein sequence ID" value="WMW23232.1"/>
    <property type="molecule type" value="Genomic_DNA"/>
</dbReference>
<keyword evidence="1" id="KW-0812">Transmembrane</keyword>
<dbReference type="GeneID" id="84229517"/>
<organism evidence="3 4">
    <name type="scientific">Methanolobus mangrovi</name>
    <dbReference type="NCBI Taxonomy" id="3072977"/>
    <lineage>
        <taxon>Archaea</taxon>
        <taxon>Methanobacteriati</taxon>
        <taxon>Methanobacteriota</taxon>
        <taxon>Stenosarchaea group</taxon>
        <taxon>Methanomicrobia</taxon>
        <taxon>Methanosarcinales</taxon>
        <taxon>Methanosarcinaceae</taxon>
        <taxon>Methanolobus</taxon>
    </lineage>
</organism>
<gene>
    <name evidence="3" type="ORF">RE476_05210</name>
</gene>
<keyword evidence="1" id="KW-0472">Membrane</keyword>
<dbReference type="RefSeq" id="WP_309309348.1">
    <property type="nucleotide sequence ID" value="NZ_CP133594.1"/>
</dbReference>
<dbReference type="PANTHER" id="PTHR43685:SF3">
    <property type="entry name" value="SLR2126 PROTEIN"/>
    <property type="match status" value="1"/>
</dbReference>
<dbReference type="EC" id="2.4.-.-" evidence="3"/>
<keyword evidence="3" id="KW-0808">Transferase</keyword>
<keyword evidence="1" id="KW-1133">Transmembrane helix</keyword>
<evidence type="ECO:0000313" key="3">
    <source>
        <dbReference type="EMBL" id="WMW23232.1"/>
    </source>
</evidence>
<proteinExistence type="predicted"/>
<feature type="domain" description="Glycosyltransferase 2-like" evidence="2">
    <location>
        <begin position="7"/>
        <end position="138"/>
    </location>
</feature>
<feature type="transmembrane region" description="Helical" evidence="1">
    <location>
        <begin position="269"/>
        <end position="286"/>
    </location>
</feature>
<dbReference type="Pfam" id="PF00535">
    <property type="entry name" value="Glycos_transf_2"/>
    <property type="match status" value="1"/>
</dbReference>
<dbReference type="AlphaFoldDB" id="A0AA51UH98"/>
<dbReference type="Gene3D" id="3.90.550.10">
    <property type="entry name" value="Spore Coat Polysaccharide Biosynthesis Protein SpsA, Chain A"/>
    <property type="match status" value="1"/>
</dbReference>
<accession>A0AA51UH98</accession>
<keyword evidence="4" id="KW-1185">Reference proteome</keyword>
<protein>
    <submittedName>
        <fullName evidence="3">Glycosyltransferase</fullName>
        <ecNumber evidence="3">2.4.-.-</ecNumber>
    </submittedName>
</protein>
<evidence type="ECO:0000313" key="4">
    <source>
        <dbReference type="Proteomes" id="UP001183006"/>
    </source>
</evidence>
<evidence type="ECO:0000256" key="1">
    <source>
        <dbReference type="SAM" id="Phobius"/>
    </source>
</evidence>
<feature type="transmembrane region" description="Helical" evidence="1">
    <location>
        <begin position="245"/>
        <end position="263"/>
    </location>
</feature>
<name>A0AA51UH98_9EURY</name>
<dbReference type="PANTHER" id="PTHR43685">
    <property type="entry name" value="GLYCOSYLTRANSFERASE"/>
    <property type="match status" value="1"/>
</dbReference>
<dbReference type="InterPro" id="IPR029044">
    <property type="entry name" value="Nucleotide-diphossugar_trans"/>
</dbReference>
<evidence type="ECO:0000259" key="2">
    <source>
        <dbReference type="Pfam" id="PF00535"/>
    </source>
</evidence>